<keyword evidence="2" id="KW-0472">Membrane</keyword>
<dbReference type="InterPro" id="IPR025445">
    <property type="entry name" value="DUF4191"/>
</dbReference>
<keyword evidence="4" id="KW-1185">Reference proteome</keyword>
<feature type="transmembrane region" description="Helical" evidence="2">
    <location>
        <begin position="58"/>
        <end position="79"/>
    </location>
</feature>
<keyword evidence="2" id="KW-1133">Transmembrane helix</keyword>
<dbReference type="EMBL" id="CP049866">
    <property type="protein sequence ID" value="QIK76218.1"/>
    <property type="molecule type" value="Genomic_DNA"/>
</dbReference>
<sequence>MSSPATPPTKRRQQLIQTYRMAKESDRRIGLYTLGAFLLGAALGFAILFFVIPGDGTLSLVLSIVSALLFGVLAALIIFGRRAQRAAFGQMEGKTGAAASALQMLRRGWKTDPVVGFNRQQDIVHRVVGPPGIVLVGEGNHNRVKTLLATERRKHERVLPETPIHEVICGNGEGEVPLPKLVRHVTKLGRNVKPAELTDIRNRIKAIDAQRGTIPMPKGPVPTSMKGMRSQQRGR</sequence>
<dbReference type="Proteomes" id="UP000502035">
    <property type="component" value="Chromosome"/>
</dbReference>
<evidence type="ECO:0000256" key="1">
    <source>
        <dbReference type="SAM" id="MobiDB-lite"/>
    </source>
</evidence>
<accession>A0A6G7YHV4</accession>
<keyword evidence="2" id="KW-0812">Transmembrane</keyword>
<evidence type="ECO:0000313" key="4">
    <source>
        <dbReference type="Proteomes" id="UP000502035"/>
    </source>
</evidence>
<organism evidence="3 4">
    <name type="scientific">Nocardioides piscis</name>
    <dbReference type="NCBI Taxonomy" id="2714938"/>
    <lineage>
        <taxon>Bacteria</taxon>
        <taxon>Bacillati</taxon>
        <taxon>Actinomycetota</taxon>
        <taxon>Actinomycetes</taxon>
        <taxon>Propionibacteriales</taxon>
        <taxon>Nocardioidaceae</taxon>
        <taxon>Nocardioides</taxon>
    </lineage>
</organism>
<dbReference type="AlphaFoldDB" id="A0A6G7YHV4"/>
<reference evidence="3 4" key="1">
    <citation type="submission" date="2020-03" db="EMBL/GenBank/DDBJ databases">
        <title>Nocardioides sp. nov., isolated from fish.</title>
        <authorList>
            <person name="Hyun D.-W."/>
            <person name="Bae J.-W."/>
        </authorList>
    </citation>
    <scope>NUCLEOTIDE SEQUENCE [LARGE SCALE GENOMIC DNA]</scope>
    <source>
        <strain evidence="3 4">HDW12A</strain>
    </source>
</reference>
<name>A0A6G7YHV4_9ACTN</name>
<dbReference type="KEGG" id="npi:G7071_13045"/>
<protein>
    <submittedName>
        <fullName evidence="3">DUF4191 domain-containing protein</fullName>
    </submittedName>
</protein>
<evidence type="ECO:0000313" key="3">
    <source>
        <dbReference type="EMBL" id="QIK76218.1"/>
    </source>
</evidence>
<evidence type="ECO:0000256" key="2">
    <source>
        <dbReference type="SAM" id="Phobius"/>
    </source>
</evidence>
<feature type="transmembrane region" description="Helical" evidence="2">
    <location>
        <begin position="29"/>
        <end position="52"/>
    </location>
</feature>
<gene>
    <name evidence="3" type="ORF">G7071_13045</name>
</gene>
<dbReference type="RefSeq" id="WP_166319448.1">
    <property type="nucleotide sequence ID" value="NZ_CP049866.1"/>
</dbReference>
<dbReference type="Pfam" id="PF13829">
    <property type="entry name" value="DUF4191"/>
    <property type="match status" value="1"/>
</dbReference>
<feature type="region of interest" description="Disordered" evidence="1">
    <location>
        <begin position="212"/>
        <end position="235"/>
    </location>
</feature>
<proteinExistence type="predicted"/>